<accession>A0ACA9QYJ3</accession>
<reference evidence="1" key="1">
    <citation type="submission" date="2021-06" db="EMBL/GenBank/DDBJ databases">
        <authorList>
            <person name="Kallberg Y."/>
            <person name="Tangrot J."/>
            <person name="Rosling A."/>
        </authorList>
    </citation>
    <scope>NUCLEOTIDE SEQUENCE</scope>
    <source>
        <strain evidence="1">28 12/20/2015</strain>
    </source>
</reference>
<feature type="non-terminal residue" evidence="1">
    <location>
        <position position="1"/>
    </location>
</feature>
<dbReference type="Proteomes" id="UP000789366">
    <property type="component" value="Unassembled WGS sequence"/>
</dbReference>
<dbReference type="EMBL" id="CAJVPW010052995">
    <property type="protein sequence ID" value="CAG8769247.1"/>
    <property type="molecule type" value="Genomic_DNA"/>
</dbReference>
<sequence length="69" mass="8174">LNHNHTISPRANLYAPKYRTFLDVIVQEVRFYIVKGNLNATKYKRMDHNENDAVKLLKYLLTKKAEEPE</sequence>
<proteinExistence type="predicted"/>
<gene>
    <name evidence="1" type="ORF">SPELUC_LOCUS15666</name>
</gene>
<keyword evidence="2" id="KW-1185">Reference proteome</keyword>
<organism evidence="1 2">
    <name type="scientific">Cetraspora pellucida</name>
    <dbReference type="NCBI Taxonomy" id="1433469"/>
    <lineage>
        <taxon>Eukaryota</taxon>
        <taxon>Fungi</taxon>
        <taxon>Fungi incertae sedis</taxon>
        <taxon>Mucoromycota</taxon>
        <taxon>Glomeromycotina</taxon>
        <taxon>Glomeromycetes</taxon>
        <taxon>Diversisporales</taxon>
        <taxon>Gigasporaceae</taxon>
        <taxon>Cetraspora</taxon>
    </lineage>
</organism>
<comment type="caution">
    <text evidence="1">The sequence shown here is derived from an EMBL/GenBank/DDBJ whole genome shotgun (WGS) entry which is preliminary data.</text>
</comment>
<evidence type="ECO:0000313" key="2">
    <source>
        <dbReference type="Proteomes" id="UP000789366"/>
    </source>
</evidence>
<evidence type="ECO:0000313" key="1">
    <source>
        <dbReference type="EMBL" id="CAG8769247.1"/>
    </source>
</evidence>
<protein>
    <submittedName>
        <fullName evidence="1">2959_t:CDS:1</fullName>
    </submittedName>
</protein>
<name>A0ACA9QYJ3_9GLOM</name>